<dbReference type="KEGG" id="buz:AYM40_32335"/>
<gene>
    <name evidence="9" type="ORF">AYM40_32335</name>
</gene>
<dbReference type="SMART" id="SM00062">
    <property type="entry name" value="PBPb"/>
    <property type="match status" value="1"/>
</dbReference>
<feature type="signal peptide" evidence="7">
    <location>
        <begin position="1"/>
        <end position="24"/>
    </location>
</feature>
<accession>A0A160FV59</accession>
<dbReference type="AlphaFoldDB" id="A0A160FV59"/>
<dbReference type="InterPro" id="IPR005768">
    <property type="entry name" value="Lys_Arg_Orn-bd"/>
</dbReference>
<evidence type="ECO:0000313" key="10">
    <source>
        <dbReference type="Proteomes" id="UP000076852"/>
    </source>
</evidence>
<evidence type="ECO:0000256" key="1">
    <source>
        <dbReference type="ARBA" id="ARBA00004418"/>
    </source>
</evidence>
<dbReference type="Pfam" id="PF00497">
    <property type="entry name" value="SBP_bac_3"/>
    <property type="match status" value="1"/>
</dbReference>
<dbReference type="GO" id="GO:0030288">
    <property type="term" value="C:outer membrane-bounded periplasmic space"/>
    <property type="evidence" value="ECO:0007669"/>
    <property type="project" value="InterPro"/>
</dbReference>
<dbReference type="Gene3D" id="3.40.190.10">
    <property type="entry name" value="Periplasmic binding protein-like II"/>
    <property type="match status" value="2"/>
</dbReference>
<dbReference type="EMBL" id="CP014579">
    <property type="protein sequence ID" value="ANB76846.1"/>
    <property type="molecule type" value="Genomic_DNA"/>
</dbReference>
<dbReference type="PANTHER" id="PTHR35936:SF13">
    <property type="entry name" value="HISTIDINE-BINDING PERIPLASMIC PROTEIN"/>
    <property type="match status" value="1"/>
</dbReference>
<keyword evidence="10" id="KW-1185">Reference proteome</keyword>
<dbReference type="STRING" id="1804984.AYM40_32335"/>
<keyword evidence="5" id="KW-0574">Periplasm</keyword>
<name>A0A160FV59_9BURK</name>
<dbReference type="PROSITE" id="PS01039">
    <property type="entry name" value="SBP_BACTERIAL_3"/>
    <property type="match status" value="1"/>
</dbReference>
<evidence type="ECO:0000256" key="5">
    <source>
        <dbReference type="ARBA" id="ARBA00022764"/>
    </source>
</evidence>
<dbReference type="SUPFAM" id="SSF53850">
    <property type="entry name" value="Periplasmic binding protein-like II"/>
    <property type="match status" value="1"/>
</dbReference>
<feature type="domain" description="Solute-binding protein family 3/N-terminal" evidence="8">
    <location>
        <begin position="29"/>
        <end position="258"/>
    </location>
</feature>
<protein>
    <submittedName>
        <fullName evidence="9">ABC transporter substrate-binding protein</fullName>
    </submittedName>
</protein>
<dbReference type="Proteomes" id="UP000076852">
    <property type="component" value="Chromosome 2"/>
</dbReference>
<dbReference type="NCBIfam" id="TIGR01096">
    <property type="entry name" value="3A0103s03R"/>
    <property type="match status" value="1"/>
</dbReference>
<dbReference type="CDD" id="cd13703">
    <property type="entry name" value="PBP2_HisJ_LAO"/>
    <property type="match status" value="1"/>
</dbReference>
<evidence type="ECO:0000256" key="7">
    <source>
        <dbReference type="SAM" id="SignalP"/>
    </source>
</evidence>
<dbReference type="InterPro" id="IPR018313">
    <property type="entry name" value="SBP_3_CS"/>
</dbReference>
<evidence type="ECO:0000313" key="9">
    <source>
        <dbReference type="EMBL" id="ANB76846.1"/>
    </source>
</evidence>
<dbReference type="RefSeq" id="WP_063500057.1">
    <property type="nucleotide sequence ID" value="NZ_CP014579.1"/>
</dbReference>
<proteinExistence type="inferred from homology"/>
<comment type="similarity">
    <text evidence="2 6">Belongs to the bacterial solute-binding protein 3 family.</text>
</comment>
<reference evidence="9 10" key="1">
    <citation type="journal article" date="2016" name="Gene">
        <title>PacBio SMRT assembly of a complex multi-replicon genome reveals chlorocatechol degradative operon in a region of genome plasticity.</title>
        <authorList>
            <person name="Ricker N."/>
            <person name="Shen S.Y."/>
            <person name="Goordial J."/>
            <person name="Jin S."/>
            <person name="Fulthorpe R.R."/>
        </authorList>
    </citation>
    <scope>NUCLEOTIDE SEQUENCE [LARGE SCALE GENOMIC DNA]</scope>
    <source>
        <strain evidence="9 10">OLGA172</strain>
    </source>
</reference>
<dbReference type="PANTHER" id="PTHR35936">
    <property type="entry name" value="MEMBRANE-BOUND LYTIC MUREIN TRANSGLYCOSYLASE F"/>
    <property type="match status" value="1"/>
</dbReference>
<keyword evidence="3" id="KW-0813">Transport</keyword>
<evidence type="ECO:0000256" key="4">
    <source>
        <dbReference type="ARBA" id="ARBA00022729"/>
    </source>
</evidence>
<comment type="subcellular location">
    <subcellularLocation>
        <location evidence="1">Periplasm</location>
    </subcellularLocation>
</comment>
<sequence length="262" mass="28070">MRLKLPLSLFVAAALIGSVGTVSAETQSTLRFGIEAAYPPFESKSPAGQLQGFDVDVGNAVCAKMGVKCEWVENSFDGLIPALQARKFDVINSAMNITDKRKQSIDFTPPIYVVPIVMVAKRGSPLLPDVKSLQGKRVGVLQGSSQEDFLKRHWANAGVSIVSYQDQDQVYADLVAGRLDAAVQEAQTVEDGFLNKPSGHDYAIVGQPLSDPATLGEGTGFGLRKGDKALAGKIDAALDALKKDGTLSNLSQKYFKRDIIAK</sequence>
<dbReference type="InterPro" id="IPR001638">
    <property type="entry name" value="Solute-binding_3/MltF_N"/>
</dbReference>
<organism evidence="9 10">
    <name type="scientific">Paraburkholderia phytofirmans OLGA172</name>
    <dbReference type="NCBI Taxonomy" id="1417228"/>
    <lineage>
        <taxon>Bacteria</taxon>
        <taxon>Pseudomonadati</taxon>
        <taxon>Pseudomonadota</taxon>
        <taxon>Betaproteobacteria</taxon>
        <taxon>Burkholderiales</taxon>
        <taxon>Burkholderiaceae</taxon>
        <taxon>Paraburkholderia</taxon>
    </lineage>
</organism>
<evidence type="ECO:0000256" key="3">
    <source>
        <dbReference type="ARBA" id="ARBA00022448"/>
    </source>
</evidence>
<dbReference type="OrthoDB" id="368476at2"/>
<feature type="chain" id="PRO_5007814353" evidence="7">
    <location>
        <begin position="25"/>
        <end position="262"/>
    </location>
</feature>
<evidence type="ECO:0000256" key="2">
    <source>
        <dbReference type="ARBA" id="ARBA00010333"/>
    </source>
</evidence>
<keyword evidence="4 7" id="KW-0732">Signal</keyword>
<evidence type="ECO:0000259" key="8">
    <source>
        <dbReference type="SMART" id="SM00062"/>
    </source>
</evidence>
<evidence type="ECO:0000256" key="6">
    <source>
        <dbReference type="RuleBase" id="RU003744"/>
    </source>
</evidence>